<reference evidence="5" key="1">
    <citation type="submission" date="2011-07" db="EMBL/GenBank/DDBJ databases">
        <authorList>
            <consortium name="Caenorhabditis brenneri Sequencing and Analysis Consortium"/>
            <person name="Wilson R.K."/>
        </authorList>
    </citation>
    <scope>NUCLEOTIDE SEQUENCE [LARGE SCALE GENOMIC DNA]</scope>
    <source>
        <strain evidence="5">PB2801</strain>
    </source>
</reference>
<dbReference type="Proteomes" id="UP000008068">
    <property type="component" value="Unassembled WGS sequence"/>
</dbReference>
<dbReference type="GO" id="GO:0045177">
    <property type="term" value="C:apical part of cell"/>
    <property type="evidence" value="ECO:0007669"/>
    <property type="project" value="EnsemblMetazoa"/>
</dbReference>
<dbReference type="SUPFAM" id="SSF51445">
    <property type="entry name" value="(Trans)glycosidases"/>
    <property type="match status" value="1"/>
</dbReference>
<organism evidence="5">
    <name type="scientific">Caenorhabditis brenneri</name>
    <name type="common">Nematode worm</name>
    <dbReference type="NCBI Taxonomy" id="135651"/>
    <lineage>
        <taxon>Eukaryota</taxon>
        <taxon>Metazoa</taxon>
        <taxon>Ecdysozoa</taxon>
        <taxon>Nematoda</taxon>
        <taxon>Chromadorea</taxon>
        <taxon>Rhabditida</taxon>
        <taxon>Rhabditina</taxon>
        <taxon>Rhabditomorpha</taxon>
        <taxon>Rhabditoidea</taxon>
        <taxon>Rhabditidae</taxon>
        <taxon>Peloderinae</taxon>
        <taxon>Caenorhabditis</taxon>
    </lineage>
</organism>
<sequence>MLKLVSLTFLFALAYARPQDVDSNRIVALPQDNFQVTDIGFETIEAKPAPEVVSVDASYAYGVDLAVPASVAQMNCLKTSRYAAVFLRAFTPTGSGAFDTTSVANIRNAYSAGLGIEVYMTPQPLSSLQGYQQLDLLYNGLTNNGITIRSVWIQVTSPANWQKSSTTNVNFINSIVSRAKQYGLTVGIYTNQYDWSQITGNWATLSSDVLLWYWHVLGGGVTGETPATFDDFRAFGSFKKASVKQFAQVETVCSLTVNRDVYAVGIPAAAVASSPRKSVDFITDNSKIVVGGVIGF</sequence>
<dbReference type="GO" id="GO:0050830">
    <property type="term" value="P:defense response to Gram-positive bacterium"/>
    <property type="evidence" value="ECO:0007669"/>
    <property type="project" value="EnsemblMetazoa"/>
</dbReference>
<gene>
    <name evidence="4" type="ORF">CAEBREN_00676</name>
</gene>
<dbReference type="GO" id="GO:0016998">
    <property type="term" value="P:cell wall macromolecule catabolic process"/>
    <property type="evidence" value="ECO:0007669"/>
    <property type="project" value="InterPro"/>
</dbReference>
<dbReference type="GO" id="GO:0009253">
    <property type="term" value="P:peptidoglycan catabolic process"/>
    <property type="evidence" value="ECO:0007669"/>
    <property type="project" value="InterPro"/>
</dbReference>
<keyword evidence="2 3" id="KW-0732">Signal</keyword>
<dbReference type="HOGENOM" id="CLU_073372_1_0_1"/>
<dbReference type="Gene3D" id="3.20.20.80">
    <property type="entry name" value="Glycosidases"/>
    <property type="match status" value="1"/>
</dbReference>
<name>G0N909_CAEBE</name>
<evidence type="ECO:0000256" key="1">
    <source>
        <dbReference type="ARBA" id="ARBA00010646"/>
    </source>
</evidence>
<dbReference type="PANTHER" id="PTHR23208:SF41">
    <property type="entry name" value="LYSOZYME-LIKE PROTEIN 1"/>
    <property type="match status" value="1"/>
</dbReference>
<comment type="similarity">
    <text evidence="1">Belongs to the glycosyl hydrolase 25 family.</text>
</comment>
<feature type="chain" id="PRO_5003404740" evidence="3">
    <location>
        <begin position="17"/>
        <end position="296"/>
    </location>
</feature>
<evidence type="ECO:0000256" key="2">
    <source>
        <dbReference type="ARBA" id="ARBA00022729"/>
    </source>
</evidence>
<accession>G0N909</accession>
<dbReference type="GO" id="GO:0045087">
    <property type="term" value="P:innate immune response"/>
    <property type="evidence" value="ECO:0007669"/>
    <property type="project" value="EnsemblMetazoa"/>
</dbReference>
<dbReference type="STRING" id="135651.G0N909"/>
<dbReference type="AlphaFoldDB" id="G0N909"/>
<dbReference type="PANTHER" id="PTHR23208">
    <property type="entry name" value="LYSOZYME PROTEIN"/>
    <property type="match status" value="1"/>
</dbReference>
<dbReference type="FunFam" id="3.20.20.80:FF:000129">
    <property type="entry name" value="Lysozyme-like protein 7"/>
    <property type="match status" value="1"/>
</dbReference>
<feature type="signal peptide" evidence="3">
    <location>
        <begin position="1"/>
        <end position="16"/>
    </location>
</feature>
<dbReference type="OMA" id="TGNWATL"/>
<dbReference type="EMBL" id="GL379851">
    <property type="protein sequence ID" value="EGT55434.1"/>
    <property type="molecule type" value="Genomic_DNA"/>
</dbReference>
<dbReference type="GO" id="GO:0031410">
    <property type="term" value="C:cytoplasmic vesicle"/>
    <property type="evidence" value="ECO:0007669"/>
    <property type="project" value="EnsemblMetazoa"/>
</dbReference>
<evidence type="ECO:0000313" key="4">
    <source>
        <dbReference type="EMBL" id="EGT55434.1"/>
    </source>
</evidence>
<dbReference type="GO" id="GO:0007165">
    <property type="term" value="P:signal transduction"/>
    <property type="evidence" value="ECO:0007669"/>
    <property type="project" value="TreeGrafter"/>
</dbReference>
<dbReference type="GO" id="GO:0003796">
    <property type="term" value="F:lysozyme activity"/>
    <property type="evidence" value="ECO:0007669"/>
    <property type="project" value="InterPro"/>
</dbReference>
<proteinExistence type="inferred from homology"/>
<dbReference type="InterPro" id="IPR002053">
    <property type="entry name" value="Glyco_hydro_25"/>
</dbReference>
<dbReference type="InterPro" id="IPR017853">
    <property type="entry name" value="GH"/>
</dbReference>
<evidence type="ECO:0000313" key="5">
    <source>
        <dbReference type="Proteomes" id="UP000008068"/>
    </source>
</evidence>
<evidence type="ECO:0000256" key="3">
    <source>
        <dbReference type="SAM" id="SignalP"/>
    </source>
</evidence>
<dbReference type="FunCoup" id="G0N909">
    <property type="interactions" value="123"/>
</dbReference>
<dbReference type="InterPro" id="IPR051595">
    <property type="entry name" value="GH25_Enzymes"/>
</dbReference>
<dbReference type="eggNOG" id="ENOG502S5RB">
    <property type="taxonomic scope" value="Eukaryota"/>
</dbReference>
<dbReference type="OrthoDB" id="25039at2759"/>
<dbReference type="InParanoid" id="G0N909"/>
<dbReference type="PROSITE" id="PS51904">
    <property type="entry name" value="GLYCOSYL_HYDROL_F25_2"/>
    <property type="match status" value="1"/>
</dbReference>
<dbReference type="CDD" id="cd06416">
    <property type="entry name" value="GH25_Lys1-like"/>
    <property type="match status" value="1"/>
</dbReference>
<keyword evidence="5" id="KW-1185">Reference proteome</keyword>
<dbReference type="GO" id="GO:0050829">
    <property type="term" value="P:defense response to Gram-negative bacterium"/>
    <property type="evidence" value="ECO:0007669"/>
    <property type="project" value="EnsemblMetazoa"/>
</dbReference>
<protein>
    <submittedName>
        <fullName evidence="4">Uncharacterized protein</fullName>
    </submittedName>
</protein>